<keyword evidence="4" id="KW-1185">Reference proteome</keyword>
<dbReference type="EMBL" id="BRXX01000250">
    <property type="protein sequence ID" value="GMI00614.1"/>
    <property type="molecule type" value="Genomic_DNA"/>
</dbReference>
<evidence type="ECO:0000256" key="2">
    <source>
        <dbReference type="SAM" id="Phobius"/>
    </source>
</evidence>
<feature type="region of interest" description="Disordered" evidence="1">
    <location>
        <begin position="1"/>
        <end position="31"/>
    </location>
</feature>
<feature type="transmembrane region" description="Helical" evidence="2">
    <location>
        <begin position="219"/>
        <end position="235"/>
    </location>
</feature>
<name>A0A9W7C9J2_9STRA</name>
<keyword evidence="2" id="KW-0472">Membrane</keyword>
<protein>
    <submittedName>
        <fullName evidence="3">Uncharacterized protein</fullName>
    </submittedName>
</protein>
<accession>A0A9W7C9J2</accession>
<reference evidence="4" key="1">
    <citation type="journal article" date="2023" name="Commun. Biol.">
        <title>Genome analysis of Parmales, the sister group of diatoms, reveals the evolutionary specialization of diatoms from phago-mixotrophs to photoautotrophs.</title>
        <authorList>
            <person name="Ban H."/>
            <person name="Sato S."/>
            <person name="Yoshikawa S."/>
            <person name="Yamada K."/>
            <person name="Nakamura Y."/>
            <person name="Ichinomiya M."/>
            <person name="Sato N."/>
            <person name="Blanc-Mathieu R."/>
            <person name="Endo H."/>
            <person name="Kuwata A."/>
            <person name="Ogata H."/>
        </authorList>
    </citation>
    <scope>NUCLEOTIDE SEQUENCE [LARGE SCALE GENOMIC DNA]</scope>
    <source>
        <strain evidence="4">NIES 3699</strain>
    </source>
</reference>
<keyword evidence="2" id="KW-0812">Transmembrane</keyword>
<organism evidence="3 4">
    <name type="scientific">Triparma verrucosa</name>
    <dbReference type="NCBI Taxonomy" id="1606542"/>
    <lineage>
        <taxon>Eukaryota</taxon>
        <taxon>Sar</taxon>
        <taxon>Stramenopiles</taxon>
        <taxon>Ochrophyta</taxon>
        <taxon>Bolidophyceae</taxon>
        <taxon>Parmales</taxon>
        <taxon>Triparmaceae</taxon>
        <taxon>Triparma</taxon>
    </lineage>
</organism>
<gene>
    <name evidence="3" type="ORF">TrVE_jg13282</name>
</gene>
<comment type="caution">
    <text evidence="3">The sequence shown here is derived from an EMBL/GenBank/DDBJ whole genome shotgun (WGS) entry which is preliminary data.</text>
</comment>
<dbReference type="AlphaFoldDB" id="A0A9W7C9J2"/>
<evidence type="ECO:0000256" key="1">
    <source>
        <dbReference type="SAM" id="MobiDB-lite"/>
    </source>
</evidence>
<feature type="compositionally biased region" description="Acidic residues" evidence="1">
    <location>
        <begin position="1"/>
        <end position="10"/>
    </location>
</feature>
<proteinExistence type="predicted"/>
<sequence length="286" mass="33127">MDALEMELEEESPHNPPLDQSQSDNLDTSPLTPALMKSAQYNYLSSKIPTPYSSKIASLFSSNLTRDDVSLPRFLDSRSSSAPYFKFLKFLLITYTGMYTSRSFAKKYGSTWDPDLNLTEFIDHNFWDTITDITLIYFLGRYNYRRGVDCLNYILPMFFGACIWELLGKNPELSQNLSDFTKYTALTYVVFISFIFFVLLILVLHLYKMHHDKILPSRTIEMVLILSLTLGPLIGNPNFHLHHWTWAWLGCLVFNLRYSWSWAMQGFMMGMYVNGIGIWGRDSVLA</sequence>
<feature type="transmembrane region" description="Helical" evidence="2">
    <location>
        <begin position="187"/>
        <end position="207"/>
    </location>
</feature>
<evidence type="ECO:0000313" key="3">
    <source>
        <dbReference type="EMBL" id="GMI00614.1"/>
    </source>
</evidence>
<feature type="compositionally biased region" description="Polar residues" evidence="1">
    <location>
        <begin position="18"/>
        <end position="31"/>
    </location>
</feature>
<dbReference type="Proteomes" id="UP001165160">
    <property type="component" value="Unassembled WGS sequence"/>
</dbReference>
<keyword evidence="2" id="KW-1133">Transmembrane helix</keyword>
<evidence type="ECO:0000313" key="4">
    <source>
        <dbReference type="Proteomes" id="UP001165160"/>
    </source>
</evidence>
<feature type="transmembrane region" description="Helical" evidence="2">
    <location>
        <begin position="150"/>
        <end position="167"/>
    </location>
</feature>